<evidence type="ECO:0000313" key="5">
    <source>
        <dbReference type="Proteomes" id="UP000522688"/>
    </source>
</evidence>
<keyword evidence="1" id="KW-0472">Membrane</keyword>
<feature type="transmembrane region" description="Helical" evidence="1">
    <location>
        <begin position="37"/>
        <end position="57"/>
    </location>
</feature>
<dbReference type="OrthoDB" id="5148384at2"/>
<reference evidence="2 4" key="1">
    <citation type="submission" date="2019-07" db="EMBL/GenBank/DDBJ databases">
        <title>Whole genome shotgun sequence of Frigoribacterium faeni NBRC 103066.</title>
        <authorList>
            <person name="Hosoyama A."/>
            <person name="Uohara A."/>
            <person name="Ohji S."/>
            <person name="Ichikawa N."/>
        </authorList>
    </citation>
    <scope>NUCLEOTIDE SEQUENCE [LARGE SCALE GENOMIC DNA]</scope>
    <source>
        <strain evidence="2 4">NBRC 103066</strain>
    </source>
</reference>
<reference evidence="3 5" key="2">
    <citation type="submission" date="2020-07" db="EMBL/GenBank/DDBJ databases">
        <title>Sequencing the genomes of 1000 actinobacteria strains.</title>
        <authorList>
            <person name="Klenk H.-P."/>
        </authorList>
    </citation>
    <scope>NUCLEOTIDE SEQUENCE [LARGE SCALE GENOMIC DNA]</scope>
    <source>
        <strain evidence="3 5">DSM 10309</strain>
    </source>
</reference>
<feature type="transmembrane region" description="Helical" evidence="1">
    <location>
        <begin position="63"/>
        <end position="83"/>
    </location>
</feature>
<keyword evidence="3" id="KW-0645">Protease</keyword>
<keyword evidence="4" id="KW-1185">Reference proteome</keyword>
<gene>
    <name evidence="3" type="ORF">FB463_003170</name>
    <name evidence="2" type="ORF">FFA01_18620</name>
</gene>
<evidence type="ECO:0000313" key="2">
    <source>
        <dbReference type="EMBL" id="GEK83553.1"/>
    </source>
</evidence>
<dbReference type="GO" id="GO:0006508">
    <property type="term" value="P:proteolysis"/>
    <property type="evidence" value="ECO:0007669"/>
    <property type="project" value="UniProtKB-KW"/>
</dbReference>
<keyword evidence="3" id="KW-0378">Hydrolase</keyword>
<comment type="caution">
    <text evidence="3">The sequence shown here is derived from an EMBL/GenBank/DDBJ whole genome shotgun (WGS) entry which is preliminary data.</text>
</comment>
<dbReference type="AlphaFoldDB" id="A0A7W3JL83"/>
<dbReference type="Proteomes" id="UP000321154">
    <property type="component" value="Unassembled WGS sequence"/>
</dbReference>
<evidence type="ECO:0000313" key="4">
    <source>
        <dbReference type="Proteomes" id="UP000321154"/>
    </source>
</evidence>
<protein>
    <submittedName>
        <fullName evidence="3">Membrane-bound ClpP family serine protease</fullName>
    </submittedName>
</protein>
<dbReference type="RefSeq" id="WP_146855397.1">
    <property type="nucleotide sequence ID" value="NZ_BAAAHR010000003.1"/>
</dbReference>
<dbReference type="EMBL" id="BJUV01000017">
    <property type="protein sequence ID" value="GEK83553.1"/>
    <property type="molecule type" value="Genomic_DNA"/>
</dbReference>
<accession>A0A7W3JL83</accession>
<evidence type="ECO:0000313" key="3">
    <source>
        <dbReference type="EMBL" id="MBA8814893.1"/>
    </source>
</evidence>
<feature type="transmembrane region" description="Helical" evidence="1">
    <location>
        <begin position="6"/>
        <end position="25"/>
    </location>
</feature>
<keyword evidence="1" id="KW-0812">Transmembrane</keyword>
<dbReference type="EMBL" id="JACGWW010000011">
    <property type="protein sequence ID" value="MBA8814893.1"/>
    <property type="molecule type" value="Genomic_DNA"/>
</dbReference>
<dbReference type="Proteomes" id="UP000522688">
    <property type="component" value="Unassembled WGS sequence"/>
</dbReference>
<keyword evidence="1" id="KW-1133">Transmembrane helix</keyword>
<organism evidence="3 5">
    <name type="scientific">Frigoribacterium faeni</name>
    <dbReference type="NCBI Taxonomy" id="145483"/>
    <lineage>
        <taxon>Bacteria</taxon>
        <taxon>Bacillati</taxon>
        <taxon>Actinomycetota</taxon>
        <taxon>Actinomycetes</taxon>
        <taxon>Micrococcales</taxon>
        <taxon>Microbacteriaceae</taxon>
        <taxon>Frigoribacterium</taxon>
    </lineage>
</organism>
<dbReference type="GO" id="GO:0008233">
    <property type="term" value="F:peptidase activity"/>
    <property type="evidence" value="ECO:0007669"/>
    <property type="project" value="UniProtKB-KW"/>
</dbReference>
<evidence type="ECO:0000256" key="1">
    <source>
        <dbReference type="SAM" id="Phobius"/>
    </source>
</evidence>
<sequence length="162" mass="16985">MVTFIVVGSVGLVVLLLSIVVGDLLDVFDIGDGLVSGVAVGAALAIFGLAGVVTLQSGRPAGWTYAIAVGMALVALVAIQLLVRRVTRRETGGHWSPVGFVGTATETTTATGGEVRLDDTRELERRLAFSVERIERGQRIRVVAETGPRVQVVRDDGETTAS</sequence>
<name>A0A7W3JL83_9MICO</name>
<proteinExistence type="predicted"/>